<dbReference type="OrthoDB" id="10260857at2759"/>
<dbReference type="PANTHER" id="PTHR13678">
    <property type="entry name" value="VACUOLAR PROTEIN SORTING-ASSOCIATED PROTEIN 37"/>
    <property type="match status" value="1"/>
</dbReference>
<evidence type="ECO:0000256" key="1">
    <source>
        <dbReference type="ARBA" id="ARBA00004177"/>
    </source>
</evidence>
<comment type="caution">
    <text evidence="8">The sequence shown here is derived from an EMBL/GenBank/DDBJ whole genome shotgun (WGS) entry which is preliminary data.</text>
</comment>
<comment type="subcellular location">
    <subcellularLocation>
        <location evidence="1">Endosome</location>
    </subcellularLocation>
</comment>
<evidence type="ECO:0000256" key="3">
    <source>
        <dbReference type="ARBA" id="ARBA00022448"/>
    </source>
</evidence>
<keyword evidence="3 6" id="KW-0813">Transport</keyword>
<feature type="domain" description="VPS37 C-terminal" evidence="7">
    <location>
        <begin position="92"/>
        <end position="184"/>
    </location>
</feature>
<comment type="similarity">
    <text evidence="2">Belongs to the VPS37 family.</text>
</comment>
<proteinExistence type="inferred from homology"/>
<dbReference type="GeneID" id="66081413"/>
<evidence type="ECO:0000256" key="2">
    <source>
        <dbReference type="ARBA" id="ARBA00007617"/>
    </source>
</evidence>
<dbReference type="KEGG" id="more:E1B28_012338"/>
<dbReference type="InterPro" id="IPR009851">
    <property type="entry name" value="Mod_r"/>
</dbReference>
<dbReference type="GO" id="GO:0006623">
    <property type="term" value="P:protein targeting to vacuole"/>
    <property type="evidence" value="ECO:0007669"/>
    <property type="project" value="TreeGrafter"/>
</dbReference>
<keyword evidence="9" id="KW-1185">Reference proteome</keyword>
<dbReference type="EMBL" id="CM032188">
    <property type="protein sequence ID" value="KAG7088329.1"/>
    <property type="molecule type" value="Genomic_DNA"/>
</dbReference>
<dbReference type="InterPro" id="IPR029012">
    <property type="entry name" value="Helix_hairpin_bin_sf"/>
</dbReference>
<organism evidence="8 9">
    <name type="scientific">Marasmius oreades</name>
    <name type="common">fairy-ring Marasmius</name>
    <dbReference type="NCBI Taxonomy" id="181124"/>
    <lineage>
        <taxon>Eukaryota</taxon>
        <taxon>Fungi</taxon>
        <taxon>Dikarya</taxon>
        <taxon>Basidiomycota</taxon>
        <taxon>Agaricomycotina</taxon>
        <taxon>Agaricomycetes</taxon>
        <taxon>Agaricomycetidae</taxon>
        <taxon>Agaricales</taxon>
        <taxon>Marasmiineae</taxon>
        <taxon>Marasmiaceae</taxon>
        <taxon>Marasmius</taxon>
    </lineage>
</organism>
<evidence type="ECO:0000313" key="9">
    <source>
        <dbReference type="Proteomes" id="UP001049176"/>
    </source>
</evidence>
<dbReference type="Pfam" id="PF07200">
    <property type="entry name" value="Mod_r"/>
    <property type="match status" value="1"/>
</dbReference>
<name>A0A9P7RRA5_9AGAR</name>
<dbReference type="AlphaFoldDB" id="A0A9P7RRA5"/>
<reference evidence="8" key="1">
    <citation type="journal article" date="2021" name="Genome Biol. Evol.">
        <title>The assembled and annotated genome of the fairy-ring fungus Marasmius oreades.</title>
        <authorList>
            <person name="Hiltunen M."/>
            <person name="Ament-Velasquez S.L."/>
            <person name="Johannesson H."/>
        </authorList>
    </citation>
    <scope>NUCLEOTIDE SEQUENCE</scope>
    <source>
        <strain evidence="8">03SP1</strain>
    </source>
</reference>
<dbReference type="RefSeq" id="XP_043004800.1">
    <property type="nucleotide sequence ID" value="XM_043157433.1"/>
</dbReference>
<evidence type="ECO:0000256" key="4">
    <source>
        <dbReference type="ARBA" id="ARBA00022753"/>
    </source>
</evidence>
<dbReference type="SUPFAM" id="SSF140111">
    <property type="entry name" value="Endosomal sorting complex assembly domain"/>
    <property type="match status" value="1"/>
</dbReference>
<dbReference type="Gene3D" id="1.10.287.660">
    <property type="entry name" value="Helix hairpin bin"/>
    <property type="match status" value="1"/>
</dbReference>
<dbReference type="Proteomes" id="UP001049176">
    <property type="component" value="Chromosome 8"/>
</dbReference>
<dbReference type="GO" id="GO:0000813">
    <property type="term" value="C:ESCRT I complex"/>
    <property type="evidence" value="ECO:0007669"/>
    <property type="project" value="TreeGrafter"/>
</dbReference>
<dbReference type="GO" id="GO:0043162">
    <property type="term" value="P:ubiquitin-dependent protein catabolic process via the multivesicular body sorting pathway"/>
    <property type="evidence" value="ECO:0007669"/>
    <property type="project" value="TreeGrafter"/>
</dbReference>
<gene>
    <name evidence="8" type="ORF">E1B28_012338</name>
</gene>
<keyword evidence="5 6" id="KW-0653">Protein transport</keyword>
<sequence>MAQSPDISTPFTRDFPELAYLSREDLEDLLSDHTYFEAVFHSLPRVKAMYDAQAELGRANDSIAKHNLALQDGLYALRSETQTAFDQAKAFEARWKEVEKEQRDVYQRYTPQFLLMRLRHSITAQDDASEALVSAFNQQKPNADGSTKDADEFIKEFKEMRKIYHKRAMWDDRWSQGRVEWNDE</sequence>
<evidence type="ECO:0000256" key="6">
    <source>
        <dbReference type="PROSITE-ProRule" id="PRU00646"/>
    </source>
</evidence>
<accession>A0A9P7RRA5</accession>
<protein>
    <recommendedName>
        <fullName evidence="7">VPS37 C-terminal domain-containing protein</fullName>
    </recommendedName>
</protein>
<dbReference type="GO" id="GO:0006612">
    <property type="term" value="P:protein targeting to membrane"/>
    <property type="evidence" value="ECO:0007669"/>
    <property type="project" value="TreeGrafter"/>
</dbReference>
<evidence type="ECO:0000313" key="8">
    <source>
        <dbReference type="EMBL" id="KAG7088329.1"/>
    </source>
</evidence>
<dbReference type="PROSITE" id="PS51314">
    <property type="entry name" value="VPS37_C"/>
    <property type="match status" value="1"/>
</dbReference>
<dbReference type="InterPro" id="IPR037202">
    <property type="entry name" value="ESCRT_assembly_dom"/>
</dbReference>
<evidence type="ECO:0000256" key="5">
    <source>
        <dbReference type="ARBA" id="ARBA00022927"/>
    </source>
</evidence>
<keyword evidence="4" id="KW-0967">Endosome</keyword>
<dbReference type="PANTHER" id="PTHR13678:SF2">
    <property type="entry name" value="VACUOLAR PROTEIN SORTING-ASSOCIATED PROTEIN 37A"/>
    <property type="match status" value="1"/>
</dbReference>
<evidence type="ECO:0000259" key="7">
    <source>
        <dbReference type="PROSITE" id="PS51314"/>
    </source>
</evidence>